<dbReference type="KEGG" id="arf:AR1Y2_1389"/>
<dbReference type="Gene3D" id="3.30.2350.10">
    <property type="entry name" value="Pseudouridine synthase"/>
    <property type="match status" value="1"/>
</dbReference>
<evidence type="ECO:0000313" key="9">
    <source>
        <dbReference type="Proteomes" id="UP000298653"/>
    </source>
</evidence>
<dbReference type="PROSITE" id="PS50889">
    <property type="entry name" value="S4"/>
    <property type="match status" value="1"/>
</dbReference>
<evidence type="ECO:0000259" key="7">
    <source>
        <dbReference type="SMART" id="SM00363"/>
    </source>
</evidence>
<sequence>MKEIRISDREEEQRLDKLLAKYLNKAPKSFLYKMLRKKNIKLNGKKASGNEKLKSGDVVCIYLADETIATFREEPKAEKTRADLSVAYQDSNVLIINKPYGMLSQKSKPSDVSVNELIVPYCLQLGILKESNLELFRPSICNRLDRNTTGLLIAGISLEGLQTMAEMLKERTVKKYYYCIVKGTLKNSSRVSGYIKKDRKENKVSFSEKADGSGSRIETAYEPVACGGGFTLLRVELITGKTHQIRAHLAGMGFPLVGDTKYGDREANLWLKRKFGVKHQLLHCGCLVFPKEMKRCTELSGRTVTAQVPELFLKTAEELFGSISWELGI</sequence>
<dbReference type="GO" id="GO:0000455">
    <property type="term" value="P:enzyme-directed rRNA pseudouridine synthesis"/>
    <property type="evidence" value="ECO:0007669"/>
    <property type="project" value="UniProtKB-ARBA"/>
</dbReference>
<gene>
    <name evidence="8" type="ORF">AR1Y2_1389</name>
</gene>
<comment type="similarity">
    <text evidence="2">Belongs to the pseudouridine synthase RluA family.</text>
</comment>
<keyword evidence="6" id="KW-0694">RNA-binding</keyword>
<evidence type="ECO:0000256" key="6">
    <source>
        <dbReference type="PROSITE-ProRule" id="PRU00182"/>
    </source>
</evidence>
<dbReference type="SUPFAM" id="SSF55120">
    <property type="entry name" value="Pseudouridine synthase"/>
    <property type="match status" value="1"/>
</dbReference>
<evidence type="ECO:0000256" key="2">
    <source>
        <dbReference type="ARBA" id="ARBA00010876"/>
    </source>
</evidence>
<dbReference type="SMART" id="SM00363">
    <property type="entry name" value="S4"/>
    <property type="match status" value="1"/>
</dbReference>
<comment type="catalytic activity">
    <reaction evidence="1">
        <text>a uridine in RNA = a pseudouridine in RNA</text>
        <dbReference type="Rhea" id="RHEA:48348"/>
        <dbReference type="Rhea" id="RHEA-COMP:12068"/>
        <dbReference type="Rhea" id="RHEA-COMP:12069"/>
        <dbReference type="ChEBI" id="CHEBI:65314"/>
        <dbReference type="ChEBI" id="CHEBI:65315"/>
    </reaction>
</comment>
<dbReference type="InterPro" id="IPR006145">
    <property type="entry name" value="PsdUridine_synth_RsuA/RluA"/>
</dbReference>
<dbReference type="PANTHER" id="PTHR21600:SF83">
    <property type="entry name" value="PSEUDOURIDYLATE SYNTHASE RPUSD4, MITOCHONDRIAL"/>
    <property type="match status" value="1"/>
</dbReference>
<dbReference type="CDD" id="cd02869">
    <property type="entry name" value="PseudoU_synth_RluA_like"/>
    <property type="match status" value="1"/>
</dbReference>
<dbReference type="RefSeq" id="WP_137328329.1">
    <property type="nucleotide sequence ID" value="NZ_CP040058.1"/>
</dbReference>
<dbReference type="GO" id="GO:0120159">
    <property type="term" value="F:rRNA pseudouridine synthase activity"/>
    <property type="evidence" value="ECO:0007669"/>
    <property type="project" value="UniProtKB-ARBA"/>
</dbReference>
<dbReference type="Pfam" id="PF00849">
    <property type="entry name" value="PseudoU_synth_2"/>
    <property type="match status" value="1"/>
</dbReference>
<dbReference type="Gene3D" id="3.10.290.10">
    <property type="entry name" value="RNA-binding S4 domain"/>
    <property type="match status" value="1"/>
</dbReference>
<dbReference type="PANTHER" id="PTHR21600">
    <property type="entry name" value="MITOCHONDRIAL RNA PSEUDOURIDINE SYNTHASE"/>
    <property type="match status" value="1"/>
</dbReference>
<dbReference type="PROSITE" id="PS01129">
    <property type="entry name" value="PSI_RLU"/>
    <property type="match status" value="1"/>
</dbReference>
<dbReference type="GO" id="GO:0003723">
    <property type="term" value="F:RNA binding"/>
    <property type="evidence" value="ECO:0007669"/>
    <property type="project" value="UniProtKB-KW"/>
</dbReference>
<dbReference type="Proteomes" id="UP000298653">
    <property type="component" value="Chromosome"/>
</dbReference>
<keyword evidence="9" id="KW-1185">Reference proteome</keyword>
<dbReference type="EMBL" id="CP040058">
    <property type="protein sequence ID" value="QCP34843.1"/>
    <property type="molecule type" value="Genomic_DNA"/>
</dbReference>
<dbReference type="InterPro" id="IPR002942">
    <property type="entry name" value="S4_RNA-bd"/>
</dbReference>
<evidence type="ECO:0000256" key="4">
    <source>
        <dbReference type="ARBA" id="ARBA00031870"/>
    </source>
</evidence>
<feature type="domain" description="RNA-binding S4" evidence="7">
    <location>
        <begin position="13"/>
        <end position="73"/>
    </location>
</feature>
<keyword evidence="3" id="KW-0413">Isomerase</keyword>
<dbReference type="InterPro" id="IPR020103">
    <property type="entry name" value="PsdUridine_synth_cat_dom_sf"/>
</dbReference>
<evidence type="ECO:0000256" key="1">
    <source>
        <dbReference type="ARBA" id="ARBA00000073"/>
    </source>
</evidence>
<dbReference type="AlphaFoldDB" id="A0A4P8IG04"/>
<dbReference type="Pfam" id="PF01479">
    <property type="entry name" value="S4"/>
    <property type="match status" value="1"/>
</dbReference>
<dbReference type="InterPro" id="IPR006224">
    <property type="entry name" value="PsdUridine_synth_RluA-like_CS"/>
</dbReference>
<evidence type="ECO:0000256" key="5">
    <source>
        <dbReference type="ARBA" id="ARBA00033164"/>
    </source>
</evidence>
<keyword evidence="8" id="KW-0456">Lyase</keyword>
<accession>A0A4P8IG04</accession>
<dbReference type="InterPro" id="IPR050188">
    <property type="entry name" value="RluA_PseudoU_synthase"/>
</dbReference>
<dbReference type="OrthoDB" id="9807829at2"/>
<dbReference type="GO" id="GO:0016829">
    <property type="term" value="F:lyase activity"/>
    <property type="evidence" value="ECO:0007669"/>
    <property type="project" value="UniProtKB-KW"/>
</dbReference>
<dbReference type="InterPro" id="IPR036986">
    <property type="entry name" value="S4_RNA-bd_sf"/>
</dbReference>
<protein>
    <recommendedName>
        <fullName evidence="4">RNA pseudouridylate synthase</fullName>
    </recommendedName>
    <alternativeName>
        <fullName evidence="5">RNA-uridine isomerase</fullName>
    </alternativeName>
</protein>
<proteinExistence type="inferred from homology"/>
<reference evidence="8 9" key="1">
    <citation type="submission" date="2019-05" db="EMBL/GenBank/DDBJ databases">
        <title>Complete genome sequencing of Anaerostipes rhamnosivorans.</title>
        <authorList>
            <person name="Bui T.P.N."/>
            <person name="de Vos W.M."/>
        </authorList>
    </citation>
    <scope>NUCLEOTIDE SEQUENCE [LARGE SCALE GENOMIC DNA]</scope>
    <source>
        <strain evidence="8 9">1y2</strain>
    </source>
</reference>
<dbReference type="CDD" id="cd00165">
    <property type="entry name" value="S4"/>
    <property type="match status" value="1"/>
</dbReference>
<name>A0A4P8IG04_9FIRM</name>
<organism evidence="8 9">
    <name type="scientific">Anaerostipes rhamnosivorans</name>
    <dbReference type="NCBI Taxonomy" id="1229621"/>
    <lineage>
        <taxon>Bacteria</taxon>
        <taxon>Bacillati</taxon>
        <taxon>Bacillota</taxon>
        <taxon>Clostridia</taxon>
        <taxon>Lachnospirales</taxon>
        <taxon>Lachnospiraceae</taxon>
        <taxon>Anaerostipes</taxon>
    </lineage>
</organism>
<evidence type="ECO:0000313" key="8">
    <source>
        <dbReference type="EMBL" id="QCP34843.1"/>
    </source>
</evidence>
<dbReference type="SUPFAM" id="SSF55174">
    <property type="entry name" value="Alpha-L RNA-binding motif"/>
    <property type="match status" value="1"/>
</dbReference>
<evidence type="ECO:0000256" key="3">
    <source>
        <dbReference type="ARBA" id="ARBA00023235"/>
    </source>
</evidence>